<keyword evidence="9" id="KW-1185">Reference proteome</keyword>
<reference evidence="8" key="3">
    <citation type="journal article" date="2017" name="Nature">
        <title>Genome sequence of the progenitor of the wheat D genome Aegilops tauschii.</title>
        <authorList>
            <person name="Luo M.C."/>
            <person name="Gu Y.Q."/>
            <person name="Puiu D."/>
            <person name="Wang H."/>
            <person name="Twardziok S.O."/>
            <person name="Deal K.R."/>
            <person name="Huo N."/>
            <person name="Zhu T."/>
            <person name="Wang L."/>
            <person name="Wang Y."/>
            <person name="McGuire P.E."/>
            <person name="Liu S."/>
            <person name="Long H."/>
            <person name="Ramasamy R.K."/>
            <person name="Rodriguez J.C."/>
            <person name="Van S.L."/>
            <person name="Yuan L."/>
            <person name="Wang Z."/>
            <person name="Xia Z."/>
            <person name="Xiao L."/>
            <person name="Anderson O.D."/>
            <person name="Ouyang S."/>
            <person name="Liang Y."/>
            <person name="Zimin A.V."/>
            <person name="Pertea G."/>
            <person name="Qi P."/>
            <person name="Bennetzen J.L."/>
            <person name="Dai X."/>
            <person name="Dawson M.W."/>
            <person name="Muller H.G."/>
            <person name="Kugler K."/>
            <person name="Rivarola-Duarte L."/>
            <person name="Spannagl M."/>
            <person name="Mayer K.F.X."/>
            <person name="Lu F.H."/>
            <person name="Bevan M.W."/>
            <person name="Leroy P."/>
            <person name="Li P."/>
            <person name="You F.M."/>
            <person name="Sun Q."/>
            <person name="Liu Z."/>
            <person name="Lyons E."/>
            <person name="Wicker T."/>
            <person name="Salzberg S.L."/>
            <person name="Devos K.M."/>
            <person name="Dvorak J."/>
        </authorList>
    </citation>
    <scope>NUCLEOTIDE SEQUENCE [LARGE SCALE GENOMIC DNA]</scope>
    <source>
        <strain evidence="8">cv. AL8/78</strain>
    </source>
</reference>
<evidence type="ECO:0000256" key="5">
    <source>
        <dbReference type="ARBA" id="ARBA00024045"/>
    </source>
</evidence>
<dbReference type="GO" id="GO:0046872">
    <property type="term" value="F:metal ion binding"/>
    <property type="evidence" value="ECO:0007669"/>
    <property type="project" value="UniProtKB-KW"/>
</dbReference>
<evidence type="ECO:0000313" key="9">
    <source>
        <dbReference type="Proteomes" id="UP000015105"/>
    </source>
</evidence>
<sequence>RPHQPPDASEMGDLIHDLTEHLQDKRIRDDKKHASVELQNDPPASTQKRIVFKIADTIDDRGKSRAFKALSKLHGIDQLVVDMKEGKLTVVGGVDPVLVVSALRAKFKGAHLISVGPSTQVIKPEGRASVELPNDPRSSVQKKIVIKIVDITDKRWKSSAFKVLSKFHGDQFGSGKRGGGDANCGGGPGPGGRSAGITEGQTQCADRQHGAAYLLNGRGVDEQTRGTQNAWT</sequence>
<proteinExistence type="inferred from homology"/>
<name>A0A453A9K4_AEGTS</name>
<keyword evidence="1" id="KW-0488">Methylation</keyword>
<evidence type="ECO:0000313" key="8">
    <source>
        <dbReference type="EnsemblPlants" id="AET2Gv20042300.8"/>
    </source>
</evidence>
<dbReference type="PANTHER" id="PTHR45811">
    <property type="entry name" value="COPPER TRANSPORT PROTEIN FAMILY-RELATED"/>
    <property type="match status" value="1"/>
</dbReference>
<dbReference type="PANTHER" id="PTHR45811:SF49">
    <property type="entry name" value="OS04G0667600 PROTEIN"/>
    <property type="match status" value="1"/>
</dbReference>
<reference evidence="9" key="1">
    <citation type="journal article" date="2014" name="Science">
        <title>Ancient hybridizations among the ancestral genomes of bread wheat.</title>
        <authorList>
            <consortium name="International Wheat Genome Sequencing Consortium,"/>
            <person name="Marcussen T."/>
            <person name="Sandve S.R."/>
            <person name="Heier L."/>
            <person name="Spannagl M."/>
            <person name="Pfeifer M."/>
            <person name="Jakobsen K.S."/>
            <person name="Wulff B.B."/>
            <person name="Steuernagel B."/>
            <person name="Mayer K.F."/>
            <person name="Olsen O.A."/>
        </authorList>
    </citation>
    <scope>NUCLEOTIDE SEQUENCE [LARGE SCALE GENOMIC DNA]</scope>
    <source>
        <strain evidence="9">cv. AL8/78</strain>
    </source>
</reference>
<reference evidence="8" key="5">
    <citation type="journal article" date="2021" name="G3 (Bethesda)">
        <title>Aegilops tauschii genome assembly Aet v5.0 features greater sequence contiguity and improved annotation.</title>
        <authorList>
            <person name="Wang L."/>
            <person name="Zhu T."/>
            <person name="Rodriguez J.C."/>
            <person name="Deal K.R."/>
            <person name="Dubcovsky J."/>
            <person name="McGuire P.E."/>
            <person name="Lux T."/>
            <person name="Spannagl M."/>
            <person name="Mayer K.F.X."/>
            <person name="Baldrich P."/>
            <person name="Meyers B.C."/>
            <person name="Huo N."/>
            <person name="Gu Y.Q."/>
            <person name="Zhou H."/>
            <person name="Devos K.M."/>
            <person name="Bennetzen J.L."/>
            <person name="Unver T."/>
            <person name="Budak H."/>
            <person name="Gulick P.J."/>
            <person name="Galiba G."/>
            <person name="Kalapos B."/>
            <person name="Nelson D.R."/>
            <person name="Li P."/>
            <person name="You F.M."/>
            <person name="Luo M.C."/>
            <person name="Dvorak J."/>
        </authorList>
    </citation>
    <scope>NUCLEOTIDE SEQUENCE [LARGE SCALE GENOMIC DNA]</scope>
    <source>
        <strain evidence="8">cv. AL8/78</strain>
    </source>
</reference>
<feature type="region of interest" description="Disordered" evidence="6">
    <location>
        <begin position="172"/>
        <end position="203"/>
    </location>
</feature>
<evidence type="ECO:0000256" key="2">
    <source>
        <dbReference type="ARBA" id="ARBA00022723"/>
    </source>
</evidence>
<dbReference type="Gene3D" id="3.30.70.100">
    <property type="match status" value="1"/>
</dbReference>
<comment type="similarity">
    <text evidence="5">Belongs to the HIPP family.</text>
</comment>
<evidence type="ECO:0000256" key="3">
    <source>
        <dbReference type="ARBA" id="ARBA00023288"/>
    </source>
</evidence>
<protein>
    <recommendedName>
        <fullName evidence="7">HMA domain-containing protein</fullName>
    </recommendedName>
</protein>
<dbReference type="InterPro" id="IPR006121">
    <property type="entry name" value="HMA_dom"/>
</dbReference>
<reference evidence="8" key="4">
    <citation type="submission" date="2019-03" db="UniProtKB">
        <authorList>
            <consortium name="EnsemblPlants"/>
        </authorList>
    </citation>
    <scope>IDENTIFICATION</scope>
</reference>
<evidence type="ECO:0000256" key="4">
    <source>
        <dbReference type="ARBA" id="ARBA00023289"/>
    </source>
</evidence>
<dbReference type="InterPro" id="IPR051863">
    <property type="entry name" value="HIPP"/>
</dbReference>
<feature type="compositionally biased region" description="Gly residues" evidence="6">
    <location>
        <begin position="175"/>
        <end position="194"/>
    </location>
</feature>
<evidence type="ECO:0000256" key="1">
    <source>
        <dbReference type="ARBA" id="ARBA00022481"/>
    </source>
</evidence>
<accession>A0A453A9K4</accession>
<dbReference type="Proteomes" id="UP000015105">
    <property type="component" value="Chromosome 2D"/>
</dbReference>
<dbReference type="Gramene" id="AET2Gv20042300.8">
    <property type="protein sequence ID" value="AET2Gv20042300.8"/>
    <property type="gene ID" value="AET2Gv20042300"/>
</dbReference>
<keyword evidence="2" id="KW-0479">Metal-binding</keyword>
<feature type="domain" description="HMA" evidence="7">
    <location>
        <begin position="47"/>
        <end position="115"/>
    </location>
</feature>
<evidence type="ECO:0000259" key="7">
    <source>
        <dbReference type="PROSITE" id="PS50846"/>
    </source>
</evidence>
<dbReference type="PROSITE" id="PS50846">
    <property type="entry name" value="HMA_2"/>
    <property type="match status" value="1"/>
</dbReference>
<organism evidence="8 9">
    <name type="scientific">Aegilops tauschii subsp. strangulata</name>
    <name type="common">Goatgrass</name>
    <dbReference type="NCBI Taxonomy" id="200361"/>
    <lineage>
        <taxon>Eukaryota</taxon>
        <taxon>Viridiplantae</taxon>
        <taxon>Streptophyta</taxon>
        <taxon>Embryophyta</taxon>
        <taxon>Tracheophyta</taxon>
        <taxon>Spermatophyta</taxon>
        <taxon>Magnoliopsida</taxon>
        <taxon>Liliopsida</taxon>
        <taxon>Poales</taxon>
        <taxon>Poaceae</taxon>
        <taxon>BOP clade</taxon>
        <taxon>Pooideae</taxon>
        <taxon>Triticodae</taxon>
        <taxon>Triticeae</taxon>
        <taxon>Triticinae</taxon>
        <taxon>Aegilops</taxon>
    </lineage>
</organism>
<dbReference type="EnsemblPlants" id="AET2Gv20042300.8">
    <property type="protein sequence ID" value="AET2Gv20042300.8"/>
    <property type="gene ID" value="AET2Gv20042300"/>
</dbReference>
<dbReference type="AlphaFoldDB" id="A0A453A9K4"/>
<evidence type="ECO:0000256" key="6">
    <source>
        <dbReference type="SAM" id="MobiDB-lite"/>
    </source>
</evidence>
<keyword evidence="3" id="KW-0449">Lipoprotein</keyword>
<keyword evidence="4" id="KW-0636">Prenylation</keyword>
<reference evidence="9" key="2">
    <citation type="journal article" date="2017" name="Nat. Plants">
        <title>The Aegilops tauschii genome reveals multiple impacts of transposons.</title>
        <authorList>
            <person name="Zhao G."/>
            <person name="Zou C."/>
            <person name="Li K."/>
            <person name="Wang K."/>
            <person name="Li T."/>
            <person name="Gao L."/>
            <person name="Zhang X."/>
            <person name="Wang H."/>
            <person name="Yang Z."/>
            <person name="Liu X."/>
            <person name="Jiang W."/>
            <person name="Mao L."/>
            <person name="Kong X."/>
            <person name="Jiao Y."/>
            <person name="Jia J."/>
        </authorList>
    </citation>
    <scope>NUCLEOTIDE SEQUENCE [LARGE SCALE GENOMIC DNA]</scope>
    <source>
        <strain evidence="9">cv. AL8/78</strain>
    </source>
</reference>